<dbReference type="GO" id="GO:0003905">
    <property type="term" value="F:alkylbase DNA N-glycosylase activity"/>
    <property type="evidence" value="ECO:0007669"/>
    <property type="project" value="InterPro"/>
</dbReference>
<evidence type="ECO:0000256" key="2">
    <source>
        <dbReference type="ARBA" id="ARBA00022763"/>
    </source>
</evidence>
<dbReference type="SUPFAM" id="SSF50486">
    <property type="entry name" value="FMT C-terminal domain-like"/>
    <property type="match status" value="1"/>
</dbReference>
<keyword evidence="2 5" id="KW-0227">DNA damage</keyword>
<organism evidence="6 7">
    <name type="scientific">Beutenbergia cavernae (strain ATCC BAA-8 / DSM 12333 / CCUG 43141 / JCM 11478 / NBRC 16432 / NCIMB 13614 / HKI 0122)</name>
    <dbReference type="NCBI Taxonomy" id="471853"/>
    <lineage>
        <taxon>Bacteria</taxon>
        <taxon>Bacillati</taxon>
        <taxon>Actinomycetota</taxon>
        <taxon>Actinomycetes</taxon>
        <taxon>Micrococcales</taxon>
        <taxon>Beutenbergiaceae</taxon>
        <taxon>Beutenbergia</taxon>
    </lineage>
</organism>
<proteinExistence type="inferred from homology"/>
<comment type="similarity">
    <text evidence="1 5">Belongs to the DNA glycosylase MPG family.</text>
</comment>
<name>C5BW12_BEUC1</name>
<evidence type="ECO:0000256" key="3">
    <source>
        <dbReference type="ARBA" id="ARBA00022801"/>
    </source>
</evidence>
<gene>
    <name evidence="6" type="ordered locus">Bcav_2363</name>
</gene>
<dbReference type="GO" id="GO:0006284">
    <property type="term" value="P:base-excision repair"/>
    <property type="evidence" value="ECO:0007669"/>
    <property type="project" value="InterPro"/>
</dbReference>
<dbReference type="NCBIfam" id="NF002003">
    <property type="entry name" value="PRK00802.1-3"/>
    <property type="match status" value="1"/>
</dbReference>
<dbReference type="STRING" id="471853.Bcav_2363"/>
<dbReference type="EC" id="3.2.2.-" evidence="5"/>
<dbReference type="eggNOG" id="COG2094">
    <property type="taxonomic scope" value="Bacteria"/>
</dbReference>
<dbReference type="InterPro" id="IPR011034">
    <property type="entry name" value="Formyl_transferase-like_C_sf"/>
</dbReference>
<evidence type="ECO:0000313" key="7">
    <source>
        <dbReference type="Proteomes" id="UP000007962"/>
    </source>
</evidence>
<evidence type="ECO:0000256" key="4">
    <source>
        <dbReference type="ARBA" id="ARBA00023204"/>
    </source>
</evidence>
<keyword evidence="7" id="KW-1185">Reference proteome</keyword>
<dbReference type="HAMAP" id="MF_00527">
    <property type="entry name" value="3MGH"/>
    <property type="match status" value="1"/>
</dbReference>
<dbReference type="InterPro" id="IPR003180">
    <property type="entry name" value="MPG"/>
</dbReference>
<protein>
    <recommendedName>
        <fullName evidence="5">Putative 3-methyladenine DNA glycosylase</fullName>
        <ecNumber evidence="5">3.2.2.-</ecNumber>
    </recommendedName>
</protein>
<dbReference type="GO" id="GO:0003677">
    <property type="term" value="F:DNA binding"/>
    <property type="evidence" value="ECO:0007669"/>
    <property type="project" value="InterPro"/>
</dbReference>
<dbReference type="KEGG" id="bcv:Bcav_2363"/>
<dbReference type="OrthoDB" id="9794313at2"/>
<dbReference type="Pfam" id="PF02245">
    <property type="entry name" value="Pur_DNA_glyco"/>
    <property type="match status" value="1"/>
</dbReference>
<sequence>MSAQAGSVDADLRVPPRTWYARSVHDVARDLLGALISVRSPEGTVTVRLSEVEAYGGSDDPGSHAYRGRTPRNATMFGPAGRLYLYFTYGMHWCANVVTGSDGEPSAVLLRAGRVVEGVELARRRRPTTKGDADLARGPARLATALGLSGADDGASVDGTAGHVVPGVSRAALRLDRGPAGPWERGPRTGVAGDGGNGRVYPWRYWLTGDPTVSPYRAR</sequence>
<dbReference type="Proteomes" id="UP000007962">
    <property type="component" value="Chromosome"/>
</dbReference>
<evidence type="ECO:0000256" key="5">
    <source>
        <dbReference type="HAMAP-Rule" id="MF_00527"/>
    </source>
</evidence>
<evidence type="ECO:0000256" key="1">
    <source>
        <dbReference type="ARBA" id="ARBA00009232"/>
    </source>
</evidence>
<accession>C5BW12</accession>
<keyword evidence="3 5" id="KW-0378">Hydrolase</keyword>
<dbReference type="PANTHER" id="PTHR10429">
    <property type="entry name" value="DNA-3-METHYLADENINE GLYCOSYLASE"/>
    <property type="match status" value="1"/>
</dbReference>
<dbReference type="RefSeq" id="WP_015882853.1">
    <property type="nucleotide sequence ID" value="NC_012669.1"/>
</dbReference>
<dbReference type="EMBL" id="CP001618">
    <property type="protein sequence ID" value="ACQ80613.1"/>
    <property type="molecule type" value="Genomic_DNA"/>
</dbReference>
<dbReference type="Gene3D" id="3.10.300.10">
    <property type="entry name" value="Methylpurine-DNA glycosylase (MPG)"/>
    <property type="match status" value="1"/>
</dbReference>
<evidence type="ECO:0000313" key="6">
    <source>
        <dbReference type="EMBL" id="ACQ80613.1"/>
    </source>
</evidence>
<dbReference type="HOGENOM" id="CLU_060471_3_0_11"/>
<keyword evidence="4 5" id="KW-0234">DNA repair</keyword>
<dbReference type="PANTHER" id="PTHR10429:SF0">
    <property type="entry name" value="DNA-3-METHYLADENINE GLYCOSYLASE"/>
    <property type="match status" value="1"/>
</dbReference>
<dbReference type="CDD" id="cd00540">
    <property type="entry name" value="AAG"/>
    <property type="match status" value="1"/>
</dbReference>
<dbReference type="InterPro" id="IPR036995">
    <property type="entry name" value="MPG_sf"/>
</dbReference>
<reference evidence="6 7" key="1">
    <citation type="journal article" date="2009" name="Stand. Genomic Sci.">
        <title>Complete genome sequence of Beutenbergia cavernae type strain (HKI 0122).</title>
        <authorList>
            <person name="Land M."/>
            <person name="Pukall R."/>
            <person name="Abt B."/>
            <person name="Goker M."/>
            <person name="Rohde M."/>
            <person name="Glavina Del Rio T."/>
            <person name="Tice H."/>
            <person name="Copeland A."/>
            <person name="Cheng J.F."/>
            <person name="Lucas S."/>
            <person name="Chen F."/>
            <person name="Nolan M."/>
            <person name="Bruce D."/>
            <person name="Goodwin L."/>
            <person name="Pitluck S."/>
            <person name="Ivanova N."/>
            <person name="Mavromatis K."/>
            <person name="Ovchinnikova G."/>
            <person name="Pati A."/>
            <person name="Chen A."/>
            <person name="Palaniappan K."/>
            <person name="Hauser L."/>
            <person name="Chang Y.J."/>
            <person name="Jefferies C.C."/>
            <person name="Saunders E."/>
            <person name="Brettin T."/>
            <person name="Detter J.C."/>
            <person name="Han C."/>
            <person name="Chain P."/>
            <person name="Bristow J."/>
            <person name="Eisen J.A."/>
            <person name="Markowitz V."/>
            <person name="Hugenholtz P."/>
            <person name="Kyrpides N.C."/>
            <person name="Klenk H.P."/>
            <person name="Lapidus A."/>
        </authorList>
    </citation>
    <scope>NUCLEOTIDE SEQUENCE [LARGE SCALE GENOMIC DNA]</scope>
    <source>
        <strain evidence="7">ATCC BAA-8 / DSM 12333 / NBRC 16432</strain>
    </source>
</reference>
<dbReference type="AlphaFoldDB" id="C5BW12"/>
<dbReference type="NCBIfam" id="TIGR00567">
    <property type="entry name" value="3mg"/>
    <property type="match status" value="1"/>
</dbReference>